<evidence type="ECO:0000313" key="2">
    <source>
        <dbReference type="Proteomes" id="UP000571017"/>
    </source>
</evidence>
<dbReference type="RefSeq" id="WP_181472588.1">
    <property type="nucleotide sequence ID" value="NZ_JACEFG010000002.1"/>
</dbReference>
<proteinExistence type="predicted"/>
<dbReference type="Proteomes" id="UP000571017">
    <property type="component" value="Unassembled WGS sequence"/>
</dbReference>
<name>A0A838CUD6_9BACI</name>
<accession>A0A838CUD6</accession>
<evidence type="ECO:0000313" key="1">
    <source>
        <dbReference type="EMBL" id="MBA2175590.1"/>
    </source>
</evidence>
<keyword evidence="2" id="KW-1185">Reference proteome</keyword>
<reference evidence="1 2" key="1">
    <citation type="journal article" date="2004" name="Extremophiles">
        <title>Halobacillus locisalis sp. nov., a halophilic bacterium isolated from a marine solar saltern of the Yellow Sea in Korea.</title>
        <authorList>
            <person name="Yoon J.H."/>
            <person name="Kang K.H."/>
            <person name="Oh T.K."/>
            <person name="Park Y.H."/>
        </authorList>
    </citation>
    <scope>NUCLEOTIDE SEQUENCE [LARGE SCALE GENOMIC DNA]</scope>
    <source>
        <strain evidence="1 2">KCTC 3788</strain>
    </source>
</reference>
<organism evidence="1 2">
    <name type="scientific">Halobacillus locisalis</name>
    <dbReference type="NCBI Taxonomy" id="220753"/>
    <lineage>
        <taxon>Bacteria</taxon>
        <taxon>Bacillati</taxon>
        <taxon>Bacillota</taxon>
        <taxon>Bacilli</taxon>
        <taxon>Bacillales</taxon>
        <taxon>Bacillaceae</taxon>
        <taxon>Halobacillus</taxon>
    </lineage>
</organism>
<protein>
    <submittedName>
        <fullName evidence="1">Uncharacterized protein</fullName>
    </submittedName>
</protein>
<dbReference type="EMBL" id="JACEFG010000002">
    <property type="protein sequence ID" value="MBA2175590.1"/>
    <property type="molecule type" value="Genomic_DNA"/>
</dbReference>
<dbReference type="AlphaFoldDB" id="A0A838CUD6"/>
<sequence>MVWLMLTFVVTLIAFTVYFDQSEKRKVKANVAVKDHKALEQEYYSRGTANESAKHEHF</sequence>
<comment type="caution">
    <text evidence="1">The sequence shown here is derived from an EMBL/GenBank/DDBJ whole genome shotgun (WGS) entry which is preliminary data.</text>
</comment>
<gene>
    <name evidence="1" type="ORF">H0266_11875</name>
</gene>